<dbReference type="Pfam" id="PF23598">
    <property type="entry name" value="LRR_14"/>
    <property type="match status" value="1"/>
</dbReference>
<feature type="chain" id="PRO_5044868156" description="non-specific serine/threonine protein kinase" evidence="25">
    <location>
        <begin position="18"/>
        <end position="1072"/>
    </location>
</feature>
<dbReference type="EMBL" id="JBFOLK010000002">
    <property type="protein sequence ID" value="KAL2532384.1"/>
    <property type="molecule type" value="Genomic_DNA"/>
</dbReference>
<evidence type="ECO:0000256" key="8">
    <source>
        <dbReference type="ARBA" id="ARBA00022553"/>
    </source>
</evidence>
<dbReference type="SMART" id="SM00220">
    <property type="entry name" value="S_TKc"/>
    <property type="match status" value="1"/>
</dbReference>
<evidence type="ECO:0000256" key="23">
    <source>
        <dbReference type="PROSITE-ProRule" id="PRU10141"/>
    </source>
</evidence>
<keyword evidence="15" id="KW-0418">Kinase</keyword>
<dbReference type="SUPFAM" id="SSF56112">
    <property type="entry name" value="Protein kinase-like (PK-like)"/>
    <property type="match status" value="1"/>
</dbReference>
<dbReference type="PANTHER" id="PTHR48056">
    <property type="entry name" value="LRR RECEPTOR-LIKE SERINE/THREONINE-PROTEIN KINASE-RELATED"/>
    <property type="match status" value="1"/>
</dbReference>
<dbReference type="PROSITE" id="PS50011">
    <property type="entry name" value="PROTEIN_KINASE_DOM"/>
    <property type="match status" value="1"/>
</dbReference>
<dbReference type="PROSITE" id="PS00107">
    <property type="entry name" value="PROTEIN_KINASE_ATP"/>
    <property type="match status" value="1"/>
</dbReference>
<evidence type="ECO:0000256" key="24">
    <source>
        <dbReference type="SAM" id="Phobius"/>
    </source>
</evidence>
<keyword evidence="11 24" id="KW-0812">Transmembrane</keyword>
<keyword evidence="13" id="KW-0677">Repeat</keyword>
<evidence type="ECO:0000256" key="15">
    <source>
        <dbReference type="ARBA" id="ARBA00022777"/>
    </source>
</evidence>
<dbReference type="GO" id="GO:0006952">
    <property type="term" value="P:defense response"/>
    <property type="evidence" value="ECO:0007669"/>
    <property type="project" value="UniProtKB-ARBA"/>
</dbReference>
<dbReference type="InterPro" id="IPR003591">
    <property type="entry name" value="Leu-rich_rpt_typical-subtyp"/>
</dbReference>
<dbReference type="Gene3D" id="3.80.10.10">
    <property type="entry name" value="Ribonuclease Inhibitor"/>
    <property type="match status" value="4"/>
</dbReference>
<evidence type="ECO:0000256" key="16">
    <source>
        <dbReference type="ARBA" id="ARBA00022840"/>
    </source>
</evidence>
<reference evidence="28" key="1">
    <citation type="submission" date="2024-07" db="EMBL/GenBank/DDBJ databases">
        <title>Two chromosome-level genome assemblies of Korean endemic species Abeliophyllum distichum and Forsythia ovata (Oleaceae).</title>
        <authorList>
            <person name="Jang H."/>
        </authorList>
    </citation>
    <scope>NUCLEOTIDE SEQUENCE [LARGE SCALE GENOMIC DNA]</scope>
</reference>
<organism evidence="27 28">
    <name type="scientific">Abeliophyllum distichum</name>
    <dbReference type="NCBI Taxonomy" id="126358"/>
    <lineage>
        <taxon>Eukaryota</taxon>
        <taxon>Viridiplantae</taxon>
        <taxon>Streptophyta</taxon>
        <taxon>Embryophyta</taxon>
        <taxon>Tracheophyta</taxon>
        <taxon>Spermatophyta</taxon>
        <taxon>Magnoliopsida</taxon>
        <taxon>eudicotyledons</taxon>
        <taxon>Gunneridae</taxon>
        <taxon>Pentapetalae</taxon>
        <taxon>asterids</taxon>
        <taxon>lamiids</taxon>
        <taxon>Lamiales</taxon>
        <taxon>Oleaceae</taxon>
        <taxon>Forsythieae</taxon>
        <taxon>Abeliophyllum</taxon>
    </lineage>
</organism>
<evidence type="ECO:0000256" key="3">
    <source>
        <dbReference type="ARBA" id="ARBA00009592"/>
    </source>
</evidence>
<keyword evidence="28" id="KW-1185">Reference proteome</keyword>
<evidence type="ECO:0000256" key="19">
    <source>
        <dbReference type="ARBA" id="ARBA00023170"/>
    </source>
</evidence>
<evidence type="ECO:0000256" key="25">
    <source>
        <dbReference type="SAM" id="SignalP"/>
    </source>
</evidence>
<dbReference type="GO" id="GO:0005524">
    <property type="term" value="F:ATP binding"/>
    <property type="evidence" value="ECO:0007669"/>
    <property type="project" value="UniProtKB-UniRule"/>
</dbReference>
<keyword evidence="16 23" id="KW-0067">ATP-binding</keyword>
<dbReference type="InterPro" id="IPR055414">
    <property type="entry name" value="LRR_R13L4/SHOC2-like"/>
</dbReference>
<dbReference type="Pfam" id="PF13855">
    <property type="entry name" value="LRR_8"/>
    <property type="match status" value="1"/>
</dbReference>
<proteinExistence type="inferred from homology"/>
<evidence type="ECO:0000256" key="22">
    <source>
        <dbReference type="ARBA" id="ARBA00048679"/>
    </source>
</evidence>
<dbReference type="GO" id="GO:0048508">
    <property type="term" value="P:embryonic meristem development"/>
    <property type="evidence" value="ECO:0007669"/>
    <property type="project" value="UniProtKB-ARBA"/>
</dbReference>
<dbReference type="PROSITE" id="PS00108">
    <property type="entry name" value="PROTEIN_KINASE_ST"/>
    <property type="match status" value="1"/>
</dbReference>
<dbReference type="InterPro" id="IPR013210">
    <property type="entry name" value="LRR_N_plant-typ"/>
</dbReference>
<dbReference type="InterPro" id="IPR050647">
    <property type="entry name" value="Plant_LRR-RLKs"/>
</dbReference>
<protein>
    <recommendedName>
        <fullName evidence="4">non-specific serine/threonine protein kinase</fullName>
        <ecNumber evidence="4">2.7.11.1</ecNumber>
    </recommendedName>
</protein>
<dbReference type="GO" id="GO:0009945">
    <property type="term" value="P:radial axis specification"/>
    <property type="evidence" value="ECO:0007669"/>
    <property type="project" value="UniProtKB-ARBA"/>
</dbReference>
<dbReference type="FunFam" id="3.30.200.20:FF:000260">
    <property type="entry name" value="LRR receptor-like serine/threonine-protein kinase RPK2"/>
    <property type="match status" value="1"/>
</dbReference>
<comment type="similarity">
    <text evidence="3">Belongs to the RLP family.</text>
</comment>
<dbReference type="AlphaFoldDB" id="A0ABD1V4Z6"/>
<evidence type="ECO:0000259" key="26">
    <source>
        <dbReference type="PROSITE" id="PS50011"/>
    </source>
</evidence>
<comment type="catalytic activity">
    <reaction evidence="21">
        <text>L-threonyl-[protein] + ATP = O-phospho-L-threonyl-[protein] + ADP + H(+)</text>
        <dbReference type="Rhea" id="RHEA:46608"/>
        <dbReference type="Rhea" id="RHEA-COMP:11060"/>
        <dbReference type="Rhea" id="RHEA-COMP:11605"/>
        <dbReference type="ChEBI" id="CHEBI:15378"/>
        <dbReference type="ChEBI" id="CHEBI:30013"/>
        <dbReference type="ChEBI" id="CHEBI:30616"/>
        <dbReference type="ChEBI" id="CHEBI:61977"/>
        <dbReference type="ChEBI" id="CHEBI:456216"/>
        <dbReference type="EC" id="2.7.11.1"/>
    </reaction>
</comment>
<keyword evidence="9" id="KW-0433">Leucine-rich repeat</keyword>
<dbReference type="InterPro" id="IPR008271">
    <property type="entry name" value="Ser/Thr_kinase_AS"/>
</dbReference>
<accession>A0ABD1V4Z6</accession>
<feature type="transmembrane region" description="Helical" evidence="24">
    <location>
        <begin position="735"/>
        <end position="758"/>
    </location>
</feature>
<dbReference type="GO" id="GO:0005886">
    <property type="term" value="C:plasma membrane"/>
    <property type="evidence" value="ECO:0007669"/>
    <property type="project" value="UniProtKB-SubCell"/>
</dbReference>
<evidence type="ECO:0000256" key="11">
    <source>
        <dbReference type="ARBA" id="ARBA00022692"/>
    </source>
</evidence>
<evidence type="ECO:0000313" key="28">
    <source>
        <dbReference type="Proteomes" id="UP001604336"/>
    </source>
</evidence>
<evidence type="ECO:0000313" key="27">
    <source>
        <dbReference type="EMBL" id="KAL2532384.1"/>
    </source>
</evidence>
<dbReference type="Pfam" id="PF00560">
    <property type="entry name" value="LRR_1"/>
    <property type="match status" value="3"/>
</dbReference>
<dbReference type="SMART" id="SM00369">
    <property type="entry name" value="LRR_TYP"/>
    <property type="match status" value="6"/>
</dbReference>
<dbReference type="Pfam" id="PF08263">
    <property type="entry name" value="LRRNT_2"/>
    <property type="match status" value="1"/>
</dbReference>
<keyword evidence="17 24" id="KW-1133">Transmembrane helix</keyword>
<feature type="signal peptide" evidence="25">
    <location>
        <begin position="1"/>
        <end position="17"/>
    </location>
</feature>
<keyword evidence="5" id="KW-0217">Developmental protein</keyword>
<keyword evidence="10" id="KW-0808">Transferase</keyword>
<dbReference type="Proteomes" id="UP001604336">
    <property type="component" value="Unassembled WGS sequence"/>
</dbReference>
<dbReference type="SUPFAM" id="SSF52058">
    <property type="entry name" value="L domain-like"/>
    <property type="match status" value="1"/>
</dbReference>
<evidence type="ECO:0000256" key="2">
    <source>
        <dbReference type="ARBA" id="ARBA00008684"/>
    </source>
</evidence>
<keyword evidence="14 23" id="KW-0547">Nucleotide-binding</keyword>
<keyword evidence="18 24" id="KW-0472">Membrane</keyword>
<evidence type="ECO:0000256" key="6">
    <source>
        <dbReference type="ARBA" id="ARBA00022475"/>
    </source>
</evidence>
<feature type="domain" description="Protein kinase" evidence="26">
    <location>
        <begin position="796"/>
        <end position="1072"/>
    </location>
</feature>
<dbReference type="InterPro" id="IPR000719">
    <property type="entry name" value="Prot_kinase_dom"/>
</dbReference>
<evidence type="ECO:0000256" key="7">
    <source>
        <dbReference type="ARBA" id="ARBA00022527"/>
    </source>
</evidence>
<keyword evidence="8" id="KW-0597">Phosphoprotein</keyword>
<evidence type="ECO:0000256" key="10">
    <source>
        <dbReference type="ARBA" id="ARBA00022679"/>
    </source>
</evidence>
<dbReference type="SUPFAM" id="SSF52047">
    <property type="entry name" value="RNI-like"/>
    <property type="match status" value="1"/>
</dbReference>
<evidence type="ECO:0000256" key="9">
    <source>
        <dbReference type="ARBA" id="ARBA00022614"/>
    </source>
</evidence>
<comment type="caution">
    <text evidence="27">The sequence shown here is derived from an EMBL/GenBank/DDBJ whole genome shotgun (WGS) entry which is preliminary data.</text>
</comment>
<evidence type="ECO:0000256" key="4">
    <source>
        <dbReference type="ARBA" id="ARBA00012513"/>
    </source>
</evidence>
<evidence type="ECO:0000256" key="12">
    <source>
        <dbReference type="ARBA" id="ARBA00022729"/>
    </source>
</evidence>
<dbReference type="Gene3D" id="1.10.510.10">
    <property type="entry name" value="Transferase(Phosphotransferase) domain 1"/>
    <property type="match status" value="1"/>
</dbReference>
<keyword evidence="20" id="KW-0325">Glycoprotein</keyword>
<evidence type="ECO:0000256" key="5">
    <source>
        <dbReference type="ARBA" id="ARBA00022473"/>
    </source>
</evidence>
<keyword evidence="7" id="KW-0723">Serine/threonine-protein kinase</keyword>
<dbReference type="GO" id="GO:0004674">
    <property type="term" value="F:protein serine/threonine kinase activity"/>
    <property type="evidence" value="ECO:0007669"/>
    <property type="project" value="UniProtKB-KW"/>
</dbReference>
<dbReference type="FunFam" id="3.80.10.10:FF:000095">
    <property type="entry name" value="LRR receptor-like serine/threonine-protein kinase GSO1"/>
    <property type="match status" value="1"/>
</dbReference>
<comment type="subcellular location">
    <subcellularLocation>
        <location evidence="1">Cell membrane</location>
        <topology evidence="1">Single-pass type I membrane protein</topology>
    </subcellularLocation>
</comment>
<evidence type="ECO:0000256" key="18">
    <source>
        <dbReference type="ARBA" id="ARBA00023136"/>
    </source>
</evidence>
<keyword evidence="6" id="KW-1003">Cell membrane</keyword>
<evidence type="ECO:0000256" key="21">
    <source>
        <dbReference type="ARBA" id="ARBA00047899"/>
    </source>
</evidence>
<evidence type="ECO:0000256" key="17">
    <source>
        <dbReference type="ARBA" id="ARBA00022989"/>
    </source>
</evidence>
<dbReference type="InterPro" id="IPR017441">
    <property type="entry name" value="Protein_kinase_ATP_BS"/>
</dbReference>
<dbReference type="PANTHER" id="PTHR48056:SF63">
    <property type="entry name" value="PROTEIN KINASE DOMAIN-CONTAINING PROTEIN"/>
    <property type="match status" value="1"/>
</dbReference>
<dbReference type="InterPro" id="IPR011009">
    <property type="entry name" value="Kinase-like_dom_sf"/>
</dbReference>
<sequence length="1072" mass="117968">MDLFSWLLLALFSISTAIPSSSSSSSNQSQEDAMWLLNFKASIFQDPNNLLLTWNATTDPCTTAAAHWYGVSCDPISATIVSLNLTGRALAGVLPPTIGNLTNLRVLSLSHNLFSGHIPPELGKLKSLQTLELQGCNFSGRIPDQIRFLSYLHLLNLSYNSLWGPIPSGLIGLGRLSLVDLSNNQLSGDLTVAVSGQCEFLQHLRLSNNFFVNEIPPEIEKCSNLRTLLLDGNIFQGRIPIQIGHLSQLRVLDVSRNSLTDTIPPELANCLKLSVLVLTNLDDFGSSFYNISADGSVGSVLDFSRGEFNAFDGGIPHKLLLLPNLQILWAPRANLGGQLPSNWSNLPSCSLRALNLGLNNIAGSVPESLGVMCRNLTVLDLSSNGLQGYLPWQLRLPCMLYFNISRNSLSGALPQFENRGGCDFRMVYYGRDGSGILDEEDIQKAYFNIPVLGYQMNVGAAAHFDSTLVVAHDFSWNAFAGPLPLFSIGDDFLLTRVKVRYKLFFNNNNFNGTFPIELITNCNDLHSLSLTLSANQIYGVLDAKFFGCLRIIDFEAAENQIDGSIPSEIGNLELLQYLDLSRNRLSGSLPDQLGELNNAKQILLGENNLTGKIPSQFGHLTSLETLNLSYNRLRNSIPESLANATSLEILLLDHNIISGGIPSSLSTLSRLIQLNLSFNNLSGHIPHFQHISDCTSFRGNRFLYSCPDQDSTPPARIPIPSEVQKPQRRSTLKSFVITISTTVSIVLCALVVTAFFLIGRKRLRRVASLQRNVVTAFADAPLELNYDNVVRATGNFGICNLIGTGGFGSTYKAELVPGCLVAVKKLSIGRFQGIQQFDAEIRTLGRIRHKNLVTLFGYCVGEDEMFLVYNFLSGGNLETFIHQNSGVDKQWPIIYKIAIDIAQALTFLHYSCVPRIVHRDIKPSNILLDEELNAYLSDFGLARLLEVSETHATTDVAGTFGYVAPEYATTCRVSDKADVYSYGVVLLELMSGKKSLDPSFSDYGNGFTVVAWAKLLIKDGRFSEFFSPELWELGPQENLVAMLRLASSCTGETFSVRPSVKQVLEKLKQLHS</sequence>
<evidence type="ECO:0000256" key="1">
    <source>
        <dbReference type="ARBA" id="ARBA00004251"/>
    </source>
</evidence>
<comment type="similarity">
    <text evidence="2">Belongs to the protein kinase superfamily. Ser/Thr protein kinase family.</text>
</comment>
<dbReference type="InterPro" id="IPR001611">
    <property type="entry name" value="Leu-rich_rpt"/>
</dbReference>
<dbReference type="FunFam" id="1.10.510.10:FF:000192">
    <property type="entry name" value="LRR receptor-like serine/threonine-protein kinase RPK2"/>
    <property type="match status" value="1"/>
</dbReference>
<name>A0ABD1V4Z6_9LAMI</name>
<dbReference type="Pfam" id="PF00069">
    <property type="entry name" value="Pkinase"/>
    <property type="match status" value="1"/>
</dbReference>
<keyword evidence="19" id="KW-0675">Receptor</keyword>
<dbReference type="FunFam" id="3.80.10.10:FF:000275">
    <property type="entry name" value="Leucine-rich repeat receptor-like protein kinase"/>
    <property type="match status" value="1"/>
</dbReference>
<comment type="catalytic activity">
    <reaction evidence="22">
        <text>L-seryl-[protein] + ATP = O-phospho-L-seryl-[protein] + ADP + H(+)</text>
        <dbReference type="Rhea" id="RHEA:17989"/>
        <dbReference type="Rhea" id="RHEA-COMP:9863"/>
        <dbReference type="Rhea" id="RHEA-COMP:11604"/>
        <dbReference type="ChEBI" id="CHEBI:15378"/>
        <dbReference type="ChEBI" id="CHEBI:29999"/>
        <dbReference type="ChEBI" id="CHEBI:30616"/>
        <dbReference type="ChEBI" id="CHEBI:83421"/>
        <dbReference type="ChEBI" id="CHEBI:456216"/>
        <dbReference type="EC" id="2.7.11.1"/>
    </reaction>
</comment>
<feature type="binding site" evidence="23">
    <location>
        <position position="825"/>
    </location>
    <ligand>
        <name>ATP</name>
        <dbReference type="ChEBI" id="CHEBI:30616"/>
    </ligand>
</feature>
<dbReference type="EC" id="2.7.11.1" evidence="4"/>
<dbReference type="PROSITE" id="PS51450">
    <property type="entry name" value="LRR"/>
    <property type="match status" value="1"/>
</dbReference>
<dbReference type="GO" id="GO:0051707">
    <property type="term" value="P:response to other organism"/>
    <property type="evidence" value="ECO:0007669"/>
    <property type="project" value="UniProtKB-ARBA"/>
</dbReference>
<keyword evidence="12 25" id="KW-0732">Signal</keyword>
<evidence type="ECO:0000256" key="14">
    <source>
        <dbReference type="ARBA" id="ARBA00022741"/>
    </source>
</evidence>
<dbReference type="FunFam" id="3.80.10.10:FF:000041">
    <property type="entry name" value="LRR receptor-like serine/threonine-protein kinase ERECTA"/>
    <property type="match status" value="1"/>
</dbReference>
<dbReference type="GO" id="GO:0009409">
    <property type="term" value="P:response to cold"/>
    <property type="evidence" value="ECO:0007669"/>
    <property type="project" value="UniProtKB-ARBA"/>
</dbReference>
<evidence type="ECO:0000256" key="13">
    <source>
        <dbReference type="ARBA" id="ARBA00022737"/>
    </source>
</evidence>
<dbReference type="GO" id="GO:0009942">
    <property type="term" value="P:longitudinal axis specification"/>
    <property type="evidence" value="ECO:0007669"/>
    <property type="project" value="UniProtKB-ARBA"/>
</dbReference>
<gene>
    <name evidence="27" type="ORF">Adt_05735</name>
</gene>
<dbReference type="Gene3D" id="3.30.200.20">
    <property type="entry name" value="Phosphorylase Kinase, domain 1"/>
    <property type="match status" value="1"/>
</dbReference>
<evidence type="ECO:0000256" key="20">
    <source>
        <dbReference type="ARBA" id="ARBA00023180"/>
    </source>
</evidence>
<dbReference type="GO" id="GO:0009414">
    <property type="term" value="P:response to water deprivation"/>
    <property type="evidence" value="ECO:0007669"/>
    <property type="project" value="UniProtKB-ARBA"/>
</dbReference>
<dbReference type="CDD" id="cd14066">
    <property type="entry name" value="STKc_IRAK"/>
    <property type="match status" value="1"/>
</dbReference>
<dbReference type="PRINTS" id="PR00019">
    <property type="entry name" value="LEURICHRPT"/>
</dbReference>
<dbReference type="InterPro" id="IPR032675">
    <property type="entry name" value="LRR_dom_sf"/>
</dbReference>